<dbReference type="Gene3D" id="6.10.250.1950">
    <property type="match status" value="1"/>
</dbReference>
<keyword evidence="7 10" id="KW-0539">Nucleus</keyword>
<name>A0AAD5XW26_9FUNG</name>
<dbReference type="PANTHER" id="PTHR10643">
    <property type="entry name" value="KINETOCHORE PROTEIN NDC80"/>
    <property type="match status" value="1"/>
</dbReference>
<keyword evidence="2 10" id="KW-0158">Chromosome</keyword>
<dbReference type="GO" id="GO:0051315">
    <property type="term" value="P:attachment of mitotic spindle microtubules to kinetochore"/>
    <property type="evidence" value="ECO:0007669"/>
    <property type="project" value="UniProtKB-UniRule"/>
</dbReference>
<evidence type="ECO:0000259" key="14">
    <source>
        <dbReference type="Pfam" id="PF24487"/>
    </source>
</evidence>
<evidence type="ECO:0000256" key="2">
    <source>
        <dbReference type="ARBA" id="ARBA00022454"/>
    </source>
</evidence>
<evidence type="ECO:0000313" key="16">
    <source>
        <dbReference type="Proteomes" id="UP001212152"/>
    </source>
</evidence>
<evidence type="ECO:0000256" key="10">
    <source>
        <dbReference type="RuleBase" id="RU368072"/>
    </source>
</evidence>
<comment type="function">
    <text evidence="10">Acts as a component of the essential kinetochore-associated NDC80 complex, which is required for chromosome segregation and spindle checkpoint activity.</text>
</comment>
<keyword evidence="8 10" id="KW-0131">Cell cycle</keyword>
<dbReference type="InterPro" id="IPR005550">
    <property type="entry name" value="Kinetochore_Ndc80"/>
</dbReference>
<reference evidence="15" key="1">
    <citation type="submission" date="2020-05" db="EMBL/GenBank/DDBJ databases">
        <title>Phylogenomic resolution of chytrid fungi.</title>
        <authorList>
            <person name="Stajich J.E."/>
            <person name="Amses K."/>
            <person name="Simmons R."/>
            <person name="Seto K."/>
            <person name="Myers J."/>
            <person name="Bonds A."/>
            <person name="Quandt C.A."/>
            <person name="Barry K."/>
            <person name="Liu P."/>
            <person name="Grigoriev I."/>
            <person name="Longcore J.E."/>
            <person name="James T.Y."/>
        </authorList>
    </citation>
    <scope>NUCLEOTIDE SEQUENCE</scope>
    <source>
        <strain evidence="15">JEL0379</strain>
    </source>
</reference>
<feature type="coiled-coil region" evidence="11">
    <location>
        <begin position="321"/>
        <end position="400"/>
    </location>
</feature>
<evidence type="ECO:0000313" key="15">
    <source>
        <dbReference type="EMBL" id="KAJ3185474.1"/>
    </source>
</evidence>
<organism evidence="15 16">
    <name type="scientific">Geranomyces variabilis</name>
    <dbReference type="NCBI Taxonomy" id="109894"/>
    <lineage>
        <taxon>Eukaryota</taxon>
        <taxon>Fungi</taxon>
        <taxon>Fungi incertae sedis</taxon>
        <taxon>Chytridiomycota</taxon>
        <taxon>Chytridiomycota incertae sedis</taxon>
        <taxon>Chytridiomycetes</taxon>
        <taxon>Spizellomycetales</taxon>
        <taxon>Powellomycetaceae</taxon>
        <taxon>Geranomyces</taxon>
    </lineage>
</organism>
<evidence type="ECO:0000259" key="13">
    <source>
        <dbReference type="Pfam" id="PF03801"/>
    </source>
</evidence>
<evidence type="ECO:0000256" key="1">
    <source>
        <dbReference type="ARBA" id="ARBA00007050"/>
    </source>
</evidence>
<evidence type="ECO:0000256" key="7">
    <source>
        <dbReference type="ARBA" id="ARBA00023242"/>
    </source>
</evidence>
<dbReference type="Proteomes" id="UP001212152">
    <property type="component" value="Unassembled WGS sequence"/>
</dbReference>
<keyword evidence="4 10" id="KW-0498">Mitosis</keyword>
<dbReference type="InterPro" id="IPR038273">
    <property type="entry name" value="Ndc80_sf"/>
</dbReference>
<evidence type="ECO:0000256" key="8">
    <source>
        <dbReference type="ARBA" id="ARBA00023306"/>
    </source>
</evidence>
<feature type="domain" description="Kinetochore protein Ndc80 CH" evidence="13">
    <location>
        <begin position="67"/>
        <end position="206"/>
    </location>
</feature>
<dbReference type="Gene3D" id="1.10.418.30">
    <property type="entry name" value="Ncd80 complex, Ncd80 subunit"/>
    <property type="match status" value="1"/>
</dbReference>
<evidence type="ECO:0000256" key="5">
    <source>
        <dbReference type="ARBA" id="ARBA00022838"/>
    </source>
</evidence>
<keyword evidence="3 10" id="KW-0132">Cell division</keyword>
<feature type="region of interest" description="Disordered" evidence="12">
    <location>
        <begin position="1"/>
        <end position="49"/>
    </location>
</feature>
<comment type="subcellular location">
    <subcellularLocation>
        <location evidence="10">Chromosome</location>
        <location evidence="10">Centromere</location>
        <location evidence="10">Kinetochore</location>
    </subcellularLocation>
    <subcellularLocation>
        <location evidence="10">Nucleus</location>
    </subcellularLocation>
</comment>
<keyword evidence="9 10" id="KW-0137">Centromere</keyword>
<evidence type="ECO:0000256" key="3">
    <source>
        <dbReference type="ARBA" id="ARBA00022618"/>
    </source>
</evidence>
<dbReference type="PANTHER" id="PTHR10643:SF2">
    <property type="entry name" value="KINETOCHORE PROTEIN NDC80 HOMOLOG"/>
    <property type="match status" value="1"/>
</dbReference>
<dbReference type="EMBL" id="JADGJQ010000001">
    <property type="protein sequence ID" value="KAJ3185474.1"/>
    <property type="molecule type" value="Genomic_DNA"/>
</dbReference>
<keyword evidence="6 11" id="KW-0175">Coiled coil</keyword>
<dbReference type="AlphaFoldDB" id="A0AAD5XW26"/>
<evidence type="ECO:0000256" key="12">
    <source>
        <dbReference type="SAM" id="MobiDB-lite"/>
    </source>
</evidence>
<protein>
    <recommendedName>
        <fullName evidence="10">Kinetochore protein NDC80</fullName>
    </recommendedName>
</protein>
<feature type="coiled-coil region" evidence="11">
    <location>
        <begin position="262"/>
        <end position="296"/>
    </location>
</feature>
<comment type="similarity">
    <text evidence="1 10">Belongs to the NDC80/HEC1 family.</text>
</comment>
<comment type="subunit">
    <text evidence="10">Component of the NDC80 complex.</text>
</comment>
<feature type="domain" description="Kinetochore protein NDC80 loop region" evidence="14">
    <location>
        <begin position="385"/>
        <end position="625"/>
    </location>
</feature>
<dbReference type="InterPro" id="IPR057091">
    <property type="entry name" value="NDC80_loop"/>
</dbReference>
<gene>
    <name evidence="15" type="primary">NDC80</name>
    <name evidence="15" type="ORF">HDU87_000096</name>
</gene>
<keyword evidence="5 10" id="KW-0995">Kinetochore</keyword>
<evidence type="ECO:0000256" key="9">
    <source>
        <dbReference type="ARBA" id="ARBA00023328"/>
    </source>
</evidence>
<evidence type="ECO:0000256" key="4">
    <source>
        <dbReference type="ARBA" id="ARBA00022776"/>
    </source>
</evidence>
<dbReference type="GO" id="GO:0031262">
    <property type="term" value="C:Ndc80 complex"/>
    <property type="evidence" value="ECO:0007669"/>
    <property type="project" value="UniProtKB-UniRule"/>
</dbReference>
<dbReference type="GO" id="GO:0051301">
    <property type="term" value="P:cell division"/>
    <property type="evidence" value="ECO:0007669"/>
    <property type="project" value="UniProtKB-UniRule"/>
</dbReference>
<evidence type="ECO:0000256" key="11">
    <source>
        <dbReference type="SAM" id="Coils"/>
    </source>
</evidence>
<sequence>MSMAGPGPSVARVGPPARHSLAPGRVMRGGPGGMAGLPESMAGMSLGGPGDARMSGIGRNMGAMSTRRSSQYAGRPSTIGAPMATTKLLKDPRAIRDKTWQATAVRALIKFLVERGYNQPLAPQAIMKISATAFESIFKFLTCRIDPEYVFQKNLDEEVPAILRGLLYPYADGINKSQLHSTGSSHTWPTIFASLHWLMELVAFCEIMEEEIETNDGICAARADGDLEDSDTDRIFWLHSKDTYLAFMGGDDDYEAMDQRLLDDLAQRHQKDDETLARLQEERAGLDAELKDLTESESPAVALEKDGKMLREDKEKFIQYIRHVENKIQKLGDSILALKEDLEACEKEAEVHANDKAQLQRTVDAQEISPADVDRMTAEREQLNQTLAAVAEKMETANKVLWEKEISQQKSMDALEKVVQDYNALAYLLGILGSPASHRGSAAALKDFPPELAAELELRVHAERPEQMVSLDLRGKIKPALLKLRAGFNRVHHMAQDELIALQETIDALVWSQARKKEELVEMENRVKQLTDQYKQDQEQIGAANGAKNEEIHQYERNIQRIKIESNGELIQSQQKMQKAVSDYEQLYRKVTADRESQLNEIAQAVVSVFGFHQHVQKQLEELQKDANAYYDEIVREC</sequence>
<keyword evidence="16" id="KW-1185">Reference proteome</keyword>
<dbReference type="Pfam" id="PF03801">
    <property type="entry name" value="Ndc80_HEC"/>
    <property type="match status" value="1"/>
</dbReference>
<evidence type="ECO:0000256" key="6">
    <source>
        <dbReference type="ARBA" id="ARBA00023054"/>
    </source>
</evidence>
<comment type="caution">
    <text evidence="15">The sequence shown here is derived from an EMBL/GenBank/DDBJ whole genome shotgun (WGS) entry which is preliminary data.</text>
</comment>
<feature type="coiled-coil region" evidence="11">
    <location>
        <begin position="513"/>
        <end position="565"/>
    </location>
</feature>
<dbReference type="Pfam" id="PF24487">
    <property type="entry name" value="NDC80_loop"/>
    <property type="match status" value="1"/>
</dbReference>
<accession>A0AAD5XW26</accession>
<dbReference type="GO" id="GO:0005634">
    <property type="term" value="C:nucleus"/>
    <property type="evidence" value="ECO:0007669"/>
    <property type="project" value="UniProtKB-SubCell"/>
</dbReference>
<proteinExistence type="inferred from homology"/>
<dbReference type="InterPro" id="IPR055260">
    <property type="entry name" value="Ndc80_CH"/>
</dbReference>